<protein>
    <submittedName>
        <fullName evidence="2">Uncharacterized protein</fullName>
    </submittedName>
</protein>
<evidence type="ECO:0000313" key="3">
    <source>
        <dbReference type="Proteomes" id="UP001145021"/>
    </source>
</evidence>
<feature type="region of interest" description="Disordered" evidence="1">
    <location>
        <begin position="471"/>
        <end position="501"/>
    </location>
</feature>
<evidence type="ECO:0000313" key="2">
    <source>
        <dbReference type="EMBL" id="KAJ1647956.1"/>
    </source>
</evidence>
<feature type="compositionally biased region" description="Low complexity" evidence="1">
    <location>
        <begin position="580"/>
        <end position="595"/>
    </location>
</feature>
<feature type="compositionally biased region" description="Polar residues" evidence="1">
    <location>
        <begin position="569"/>
        <end position="579"/>
    </location>
</feature>
<keyword evidence="3" id="KW-1185">Reference proteome</keyword>
<dbReference type="AlphaFoldDB" id="A0A9W7XRG1"/>
<reference evidence="2" key="1">
    <citation type="submission" date="2022-07" db="EMBL/GenBank/DDBJ databases">
        <title>Phylogenomic reconstructions and comparative analyses of Kickxellomycotina fungi.</title>
        <authorList>
            <person name="Reynolds N.K."/>
            <person name="Stajich J.E."/>
            <person name="Barry K."/>
            <person name="Grigoriev I.V."/>
            <person name="Crous P."/>
            <person name="Smith M.E."/>
        </authorList>
    </citation>
    <scope>NUCLEOTIDE SEQUENCE</scope>
    <source>
        <strain evidence="2">NBRC 105413</strain>
    </source>
</reference>
<feature type="region of interest" description="Disordered" evidence="1">
    <location>
        <begin position="341"/>
        <end position="360"/>
    </location>
</feature>
<sequence>MNVQKSRVGSQPSGSTPDLCQSSYQPNSQPTSPRSPVSRTSKHARHFSASTVTNTASSNNSYSPFGAKNLYQGFDQDSSIDRPSPSRNSTPRANTSLSEMELRLHQLRNQVAYLQDENRRLSRQSAASASSLASQQTLDTTATTQKKTPSEQQQNSESASEDESRSFDLCRWIRGTGPKTDILYRRHLLSANEPITSPLFRLRRPAAVSELLQKYSEFEQPIADFMAEHKSLDQFKPYVLSSAHELPCSPGVTVVNDQATMNLPPLAAEEYMAHISRLTYLVRALHYVDIADPVFLSDPRTHLLLDLVLDLESSITLPRIDFLRQHALTIQAMRGDSVRSNGLLTSGSHASNATQDNRPESDYVVGNALEWPFDASAPVHNSPGSSADLEHIRHMARAISPHPDFRASALSDDASGRISEDTGGQILGDKLRPDTEFYIANGIEPLGSQRSSKNPFDLPLPKAEDRNMAAGSLAGSCSKSPRISKNPFDPPQSLAKNTSEESVAFNGNPAISQFSPPLPLLHPPPLPALVPCSSSDIHVSDLSLQFDPKLHPVVGPRSMEVSPTPPLYQKSSFSGSTINKLPPSSLRSKGSSGFSQKLLRRKAASTPHPLLPSPVSNE</sequence>
<dbReference type="Proteomes" id="UP001145021">
    <property type="component" value="Unassembled WGS sequence"/>
</dbReference>
<feature type="region of interest" description="Disordered" evidence="1">
    <location>
        <begin position="555"/>
        <end position="618"/>
    </location>
</feature>
<feature type="compositionally biased region" description="Low complexity" evidence="1">
    <location>
        <begin position="123"/>
        <end position="158"/>
    </location>
</feature>
<feature type="compositionally biased region" description="Low complexity" evidence="1">
    <location>
        <begin position="28"/>
        <end position="39"/>
    </location>
</feature>
<feature type="compositionally biased region" description="Polar residues" evidence="1">
    <location>
        <begin position="85"/>
        <end position="97"/>
    </location>
</feature>
<organism evidence="2 3">
    <name type="scientific">Coemansia asiatica</name>
    <dbReference type="NCBI Taxonomy" id="1052880"/>
    <lineage>
        <taxon>Eukaryota</taxon>
        <taxon>Fungi</taxon>
        <taxon>Fungi incertae sedis</taxon>
        <taxon>Zoopagomycota</taxon>
        <taxon>Kickxellomycotina</taxon>
        <taxon>Kickxellomycetes</taxon>
        <taxon>Kickxellales</taxon>
        <taxon>Kickxellaceae</taxon>
        <taxon>Coemansia</taxon>
    </lineage>
</organism>
<feature type="compositionally biased region" description="Polar residues" evidence="1">
    <location>
        <begin position="1"/>
        <end position="27"/>
    </location>
</feature>
<feature type="compositionally biased region" description="Polar residues" evidence="1">
    <location>
        <begin position="341"/>
        <end position="356"/>
    </location>
</feature>
<comment type="caution">
    <text evidence="2">The sequence shown here is derived from an EMBL/GenBank/DDBJ whole genome shotgun (WGS) entry which is preliminary data.</text>
</comment>
<evidence type="ECO:0000256" key="1">
    <source>
        <dbReference type="SAM" id="MobiDB-lite"/>
    </source>
</evidence>
<feature type="region of interest" description="Disordered" evidence="1">
    <location>
        <begin position="122"/>
        <end position="163"/>
    </location>
</feature>
<name>A0A9W7XRG1_9FUNG</name>
<accession>A0A9W7XRG1</accession>
<dbReference type="EMBL" id="JANBOH010000015">
    <property type="protein sequence ID" value="KAJ1647956.1"/>
    <property type="molecule type" value="Genomic_DNA"/>
</dbReference>
<feature type="compositionally biased region" description="Low complexity" evidence="1">
    <location>
        <begin position="48"/>
        <end position="63"/>
    </location>
</feature>
<proteinExistence type="predicted"/>
<gene>
    <name evidence="2" type="ORF">LPJ64_000704</name>
</gene>
<feature type="region of interest" description="Disordered" evidence="1">
    <location>
        <begin position="1"/>
        <end position="97"/>
    </location>
</feature>